<dbReference type="Pfam" id="PF07083">
    <property type="entry name" value="DUF1351"/>
    <property type="match status" value="1"/>
</dbReference>
<organism evidence="2 3">
    <name type="scientific">Parasporobacterium paucivorans DSM 15970</name>
    <dbReference type="NCBI Taxonomy" id="1122934"/>
    <lineage>
        <taxon>Bacteria</taxon>
        <taxon>Bacillati</taxon>
        <taxon>Bacillota</taxon>
        <taxon>Clostridia</taxon>
        <taxon>Lachnospirales</taxon>
        <taxon>Lachnospiraceae</taxon>
        <taxon>Parasporobacterium</taxon>
    </lineage>
</organism>
<dbReference type="EMBL" id="FQYT01000003">
    <property type="protein sequence ID" value="SHI44290.1"/>
    <property type="molecule type" value="Genomic_DNA"/>
</dbReference>
<gene>
    <name evidence="2" type="ORF">SAMN02745691_00272</name>
</gene>
<evidence type="ECO:0000313" key="2">
    <source>
        <dbReference type="EMBL" id="SHI44290.1"/>
    </source>
</evidence>
<keyword evidence="1" id="KW-0175">Coiled coil</keyword>
<evidence type="ECO:0000256" key="1">
    <source>
        <dbReference type="SAM" id="Coils"/>
    </source>
</evidence>
<feature type="coiled-coil region" evidence="1">
    <location>
        <begin position="199"/>
        <end position="250"/>
    </location>
</feature>
<evidence type="ECO:0000313" key="3">
    <source>
        <dbReference type="Proteomes" id="UP000184342"/>
    </source>
</evidence>
<dbReference type="AlphaFoldDB" id="A0A1M6B6I4"/>
<evidence type="ECO:0008006" key="4">
    <source>
        <dbReference type="Google" id="ProtNLM"/>
    </source>
</evidence>
<sequence>MNNLEVVIQQNLGVINFNFEEMKAGINGIVSAYEGAVVMEESIPAAKKEIASLRKMQKALSDRRIEVKKAFMQPYDDFDSRVKELTALIDKPVNLIDGQIKDFEEQQKAEKKKKIEYLYTSLVGDLQEFLPLDKIYNPKWENKTVSLKDAEEEMCTVMSSTKSAIEAIQAMNSECTQAALEIYKTDLSLNNAIVYITKYETQKAEIVAREAEKRKAEEESKREAEVARIRREERDRVAEEQRIRDEERKKAIDEMLSVKAVVEPGPIPTFTDEEDLEAPFDAEPLEWITPTIYEIAGTDDELRQVEMYMNSIGVEWRLK</sequence>
<dbReference type="STRING" id="1122934.SAMN02745691_00272"/>
<dbReference type="Proteomes" id="UP000184342">
    <property type="component" value="Unassembled WGS sequence"/>
</dbReference>
<dbReference type="RefSeq" id="WP_073992568.1">
    <property type="nucleotide sequence ID" value="NZ_FQYT01000003.1"/>
</dbReference>
<proteinExistence type="predicted"/>
<name>A0A1M6B6I4_9FIRM</name>
<dbReference type="OrthoDB" id="2037170at2"/>
<accession>A0A1M6B6I4</accession>
<dbReference type="InterPro" id="IPR009785">
    <property type="entry name" value="Prophage_Lj928_Orf309"/>
</dbReference>
<protein>
    <recommendedName>
        <fullName evidence="4">DUF1351 domain-containing protein</fullName>
    </recommendedName>
</protein>
<keyword evidence="3" id="KW-1185">Reference proteome</keyword>
<reference evidence="2 3" key="1">
    <citation type="submission" date="2016-11" db="EMBL/GenBank/DDBJ databases">
        <authorList>
            <person name="Jaros S."/>
            <person name="Januszkiewicz K."/>
            <person name="Wedrychowicz H."/>
        </authorList>
    </citation>
    <scope>NUCLEOTIDE SEQUENCE [LARGE SCALE GENOMIC DNA]</scope>
    <source>
        <strain evidence="2 3">DSM 15970</strain>
    </source>
</reference>